<reference evidence="2 3" key="1">
    <citation type="submission" date="2018-01" db="EMBL/GenBank/DDBJ databases">
        <title>Genetic Diversity of Clostridium botulinum in seafood.</title>
        <authorList>
            <person name="Athira V."/>
            <person name="Arun Jyothi P.V."/>
            <person name="Lalitha K.V."/>
            <person name="Joseph T.C."/>
        </authorList>
    </citation>
    <scope>NUCLEOTIDE SEQUENCE [LARGE SCALE GENOMIC DNA]</scope>
    <source>
        <strain evidence="2 3">Mfbjulcb8</strain>
    </source>
</reference>
<keyword evidence="2" id="KW-0436">Ligase</keyword>
<organism evidence="2 3">
    <name type="scientific">Clostridium botulinum</name>
    <dbReference type="NCBI Taxonomy" id="1491"/>
    <lineage>
        <taxon>Bacteria</taxon>
        <taxon>Bacillati</taxon>
        <taxon>Bacillota</taxon>
        <taxon>Clostridia</taxon>
        <taxon>Eubacteriales</taxon>
        <taxon>Clostridiaceae</taxon>
        <taxon>Clostridium</taxon>
    </lineage>
</organism>
<name>A0ABC8CVL5_CLOBO</name>
<dbReference type="Proteomes" id="UP000240615">
    <property type="component" value="Chromosome"/>
</dbReference>
<dbReference type="EMBL" id="CP027777">
    <property type="protein sequence ID" value="AVQ39278.1"/>
    <property type="molecule type" value="Genomic_DNA"/>
</dbReference>
<dbReference type="InterPro" id="IPR002847">
    <property type="entry name" value="F420-0_gamma-glut_ligase-dom"/>
</dbReference>
<evidence type="ECO:0000313" key="2">
    <source>
        <dbReference type="EMBL" id="AVQ39278.1"/>
    </source>
</evidence>
<dbReference type="SUPFAM" id="SSF144010">
    <property type="entry name" value="CofE-like"/>
    <property type="match status" value="1"/>
</dbReference>
<accession>A0ABC8CVL5</accession>
<evidence type="ECO:0000313" key="3">
    <source>
        <dbReference type="Proteomes" id="UP000240615"/>
    </source>
</evidence>
<dbReference type="Pfam" id="PF01996">
    <property type="entry name" value="F420_ligase"/>
    <property type="match status" value="1"/>
</dbReference>
<gene>
    <name evidence="2" type="ORF">C7M56_11525</name>
</gene>
<proteinExistence type="predicted"/>
<protein>
    <submittedName>
        <fullName evidence="2">F420-0--gamma-glutamyl ligase</fullName>
    </submittedName>
</protein>
<sequence length="396" mass="43829">MERVVGTVVRGLRCPIINEGDCIEDIVVDSVLKASEVEGFKINDKDVVTVTESVVARAQGNYATIDQIAKDVKSKFADDTIGVIFPILSRNRFAICLRGIAKGAKKIVLMLSYPSDEVGNHLVDIDMLDEKGINPWSDVLTEKQFRDCFGEVKHTFTGVDYVEYYKSLIEEYGVECEVIFSNNPKTILNYTKNVLTCDIHTRFRTKKILKNNGGEKIYSLDNILSSSVDGGGFNENYGLLGSNKSTEDTVKLFPRNCKPVVDNIHAKLKEKTGKNVEVMIYGDGAFKDPVGKIWELADPVVAPAYTKGLDGTPNEVKLKYLADNDFAHLKGDELKKAISEYIKNKEDDLVGSMTSQGTTPRRLTDLIGSLSDLTSGSGDKGTPIIFIQGYFDNYTK</sequence>
<dbReference type="Gene3D" id="3.30.1330.100">
    <property type="entry name" value="CofE-like"/>
    <property type="match status" value="1"/>
</dbReference>
<feature type="domain" description="Coenzyme F420:L-glutamate ligase-like" evidence="1">
    <location>
        <begin position="11"/>
        <end position="389"/>
    </location>
</feature>
<dbReference type="RefSeq" id="WP_159035299.1">
    <property type="nucleotide sequence ID" value="NZ_CP027777.1"/>
</dbReference>
<dbReference type="AlphaFoldDB" id="A0ABC8CVL5"/>
<evidence type="ECO:0000259" key="1">
    <source>
        <dbReference type="Pfam" id="PF01996"/>
    </source>
</evidence>
<dbReference type="GO" id="GO:0016874">
    <property type="term" value="F:ligase activity"/>
    <property type="evidence" value="ECO:0007669"/>
    <property type="project" value="UniProtKB-KW"/>
</dbReference>